<proteinExistence type="predicted"/>
<evidence type="ECO:0000313" key="3">
    <source>
        <dbReference type="Proteomes" id="UP000729733"/>
    </source>
</evidence>
<comment type="caution">
    <text evidence="2">The sequence shown here is derived from an EMBL/GenBank/DDBJ whole genome shotgun (WGS) entry which is preliminary data.</text>
</comment>
<feature type="non-terminal residue" evidence="2">
    <location>
        <position position="123"/>
    </location>
</feature>
<evidence type="ECO:0000313" key="2">
    <source>
        <dbReference type="EMBL" id="MCC0179866.1"/>
    </source>
</evidence>
<dbReference type="RefSeq" id="WP_229642961.1">
    <property type="nucleotide sequence ID" value="NZ_JADWDC010000126.1"/>
</dbReference>
<dbReference type="InterPro" id="IPR027805">
    <property type="entry name" value="Transposase_HTH_dom"/>
</dbReference>
<dbReference type="Proteomes" id="UP000729733">
    <property type="component" value="Unassembled WGS sequence"/>
</dbReference>
<dbReference type="EMBL" id="JADWDC010000126">
    <property type="protein sequence ID" value="MCC0179866.1"/>
    <property type="molecule type" value="Genomic_DNA"/>
</dbReference>
<keyword evidence="3" id="KW-1185">Reference proteome</keyword>
<feature type="domain" description="Transposase Helix-turn-helix" evidence="1">
    <location>
        <begin position="47"/>
        <end position="96"/>
    </location>
</feature>
<protein>
    <submittedName>
        <fullName evidence="2">Transposase family protein</fullName>
    </submittedName>
</protein>
<reference evidence="2" key="1">
    <citation type="journal article" date="2021" name="Antonie Van Leeuwenhoek">
        <title>Draft genome and description of Waterburya agarophytonicola gen. nov. sp. nov. (Pleurocapsales, Cyanobacteria): a seaweed symbiont.</title>
        <authorList>
            <person name="Bonthond G."/>
            <person name="Shalygin S."/>
            <person name="Bayer T."/>
            <person name="Weinberger F."/>
        </authorList>
    </citation>
    <scope>NUCLEOTIDE SEQUENCE</scope>
    <source>
        <strain evidence="2">KI4</strain>
    </source>
</reference>
<sequence length="123" mass="14997">MKYWKARKLSARKFKRFCGIERKTFPLMVRLVKAQQKFKKKPGCPSKLVVEDQILIALQYWREYRTYFHISLDWKVSESTVFRLVRKIENILIKSRKFSLPGKKKLLREFQIKNRAIIKQNYK</sequence>
<evidence type="ECO:0000259" key="1">
    <source>
        <dbReference type="Pfam" id="PF13613"/>
    </source>
</evidence>
<name>A0A964C0H6_9CYAN</name>
<gene>
    <name evidence="2" type="ORF">I4641_23290</name>
</gene>
<dbReference type="Pfam" id="PF13613">
    <property type="entry name" value="HTH_Tnp_4"/>
    <property type="match status" value="1"/>
</dbReference>
<organism evidence="2 3">
    <name type="scientific">Waterburya agarophytonicola KI4</name>
    <dbReference type="NCBI Taxonomy" id="2874699"/>
    <lineage>
        <taxon>Bacteria</taxon>
        <taxon>Bacillati</taxon>
        <taxon>Cyanobacteriota</taxon>
        <taxon>Cyanophyceae</taxon>
        <taxon>Pleurocapsales</taxon>
        <taxon>Hyellaceae</taxon>
        <taxon>Waterburya</taxon>
        <taxon>Waterburya agarophytonicola</taxon>
    </lineage>
</organism>
<dbReference type="AlphaFoldDB" id="A0A964C0H6"/>
<accession>A0A964C0H6</accession>